<feature type="transmembrane region" description="Helical" evidence="7">
    <location>
        <begin position="227"/>
        <end position="251"/>
    </location>
</feature>
<dbReference type="InterPro" id="IPR000326">
    <property type="entry name" value="PAP2/HPO"/>
</dbReference>
<name>A0A348HEY3_9GAMM</name>
<dbReference type="Pfam" id="PF01569">
    <property type="entry name" value="PAP2"/>
    <property type="match status" value="1"/>
</dbReference>
<keyword evidence="4 7" id="KW-0812">Transmembrane</keyword>
<dbReference type="PANTHER" id="PTHR30353:SF15">
    <property type="entry name" value="INNER MEMBRANE PROTEIN YABI"/>
    <property type="match status" value="1"/>
</dbReference>
<dbReference type="RefSeq" id="WP_051524051.1">
    <property type="nucleotide sequence ID" value="NZ_AP018933.1"/>
</dbReference>
<evidence type="ECO:0000256" key="4">
    <source>
        <dbReference type="ARBA" id="ARBA00022692"/>
    </source>
</evidence>
<dbReference type="KEGG" id="zpl:ZBT109_1425"/>
<reference evidence="9 10" key="1">
    <citation type="submission" date="2018-09" db="EMBL/GenBank/DDBJ databases">
        <title>Zymobacter palmae IAM14233 (=T109) whole genome analysis.</title>
        <authorList>
            <person name="Yanase H."/>
        </authorList>
    </citation>
    <scope>NUCLEOTIDE SEQUENCE [LARGE SCALE GENOMIC DNA]</scope>
    <source>
        <strain evidence="9 10">IAM14233</strain>
    </source>
</reference>
<evidence type="ECO:0000313" key="10">
    <source>
        <dbReference type="Proteomes" id="UP000267342"/>
    </source>
</evidence>
<proteinExistence type="inferred from homology"/>
<dbReference type="AlphaFoldDB" id="A0A348HEY3"/>
<evidence type="ECO:0000259" key="8">
    <source>
        <dbReference type="SMART" id="SM00014"/>
    </source>
</evidence>
<dbReference type="PANTHER" id="PTHR30353">
    <property type="entry name" value="INNER MEMBRANE PROTEIN DEDA-RELATED"/>
    <property type="match status" value="1"/>
</dbReference>
<feature type="transmembrane region" description="Helical" evidence="7">
    <location>
        <begin position="171"/>
        <end position="191"/>
    </location>
</feature>
<feature type="transmembrane region" description="Helical" evidence="7">
    <location>
        <begin position="435"/>
        <end position="455"/>
    </location>
</feature>
<dbReference type="CDD" id="cd03392">
    <property type="entry name" value="PAP2_like_2"/>
    <property type="match status" value="1"/>
</dbReference>
<dbReference type="Gene3D" id="1.20.144.10">
    <property type="entry name" value="Phosphatidic acid phosphatase type 2/haloperoxidase"/>
    <property type="match status" value="1"/>
</dbReference>
<feature type="transmembrane region" description="Helical" evidence="7">
    <location>
        <begin position="311"/>
        <end position="332"/>
    </location>
</feature>
<evidence type="ECO:0000256" key="5">
    <source>
        <dbReference type="ARBA" id="ARBA00022989"/>
    </source>
</evidence>
<feature type="transmembrane region" description="Helical" evidence="7">
    <location>
        <begin position="12"/>
        <end position="35"/>
    </location>
</feature>
<feature type="transmembrane region" description="Helical" evidence="7">
    <location>
        <begin position="380"/>
        <end position="401"/>
    </location>
</feature>
<comment type="similarity">
    <text evidence="2">Belongs to the DedA family.</text>
</comment>
<dbReference type="Proteomes" id="UP000267342">
    <property type="component" value="Chromosome"/>
</dbReference>
<comment type="subcellular location">
    <subcellularLocation>
        <location evidence="1">Cell membrane</location>
        <topology evidence="1">Multi-pass membrane protein</topology>
    </subcellularLocation>
</comment>
<dbReference type="EMBL" id="AP018933">
    <property type="protein sequence ID" value="BBG30185.1"/>
    <property type="molecule type" value="Genomic_DNA"/>
</dbReference>
<evidence type="ECO:0000256" key="7">
    <source>
        <dbReference type="SAM" id="Phobius"/>
    </source>
</evidence>
<dbReference type="InterPro" id="IPR036938">
    <property type="entry name" value="PAP2/HPO_sf"/>
</dbReference>
<feature type="transmembrane region" description="Helical" evidence="7">
    <location>
        <begin position="407"/>
        <end position="428"/>
    </location>
</feature>
<dbReference type="STRING" id="1123510.GCA_000620025_00420"/>
<dbReference type="SUPFAM" id="SSF48317">
    <property type="entry name" value="Acid phosphatase/Vanadium-dependent haloperoxidase"/>
    <property type="match status" value="1"/>
</dbReference>
<dbReference type="InterPro" id="IPR032818">
    <property type="entry name" value="DedA-like"/>
</dbReference>
<evidence type="ECO:0000256" key="2">
    <source>
        <dbReference type="ARBA" id="ARBA00010792"/>
    </source>
</evidence>
<evidence type="ECO:0000256" key="6">
    <source>
        <dbReference type="ARBA" id="ARBA00023136"/>
    </source>
</evidence>
<dbReference type="OrthoDB" id="9780918at2"/>
<feature type="transmembrane region" description="Helical" evidence="7">
    <location>
        <begin position="55"/>
        <end position="76"/>
    </location>
</feature>
<keyword evidence="10" id="KW-1185">Reference proteome</keyword>
<accession>A0A348HEY3</accession>
<keyword evidence="5 7" id="KW-1133">Transmembrane helix</keyword>
<dbReference type="Pfam" id="PF09335">
    <property type="entry name" value="VTT_dom"/>
    <property type="match status" value="1"/>
</dbReference>
<feature type="transmembrane region" description="Helical" evidence="7">
    <location>
        <begin position="352"/>
        <end position="373"/>
    </location>
</feature>
<evidence type="ECO:0000313" key="9">
    <source>
        <dbReference type="EMBL" id="BBG30185.1"/>
    </source>
</evidence>
<feature type="domain" description="Phosphatidic acid phosphatase type 2/haloperoxidase" evidence="8">
    <location>
        <begin position="314"/>
        <end position="422"/>
    </location>
</feature>
<dbReference type="InterPro" id="IPR032816">
    <property type="entry name" value="VTT_dom"/>
</dbReference>
<evidence type="ECO:0000256" key="3">
    <source>
        <dbReference type="ARBA" id="ARBA00022475"/>
    </source>
</evidence>
<dbReference type="GO" id="GO:0005886">
    <property type="term" value="C:plasma membrane"/>
    <property type="evidence" value="ECO:0007669"/>
    <property type="project" value="UniProtKB-SubCell"/>
</dbReference>
<protein>
    <submittedName>
        <fullName evidence="9">Uncharacterized membrane-associated protein</fullName>
    </submittedName>
</protein>
<sequence>MDELIASLPGSTLTVAIAIFIVAAIESVAVLGLILPGTIMMFGVALRAGQIDMNVYLMLASGALGATVGDSISYWLGKTQCHRIPRLWPFSRHPSWLARGQMFFNKHGGRSILIGRFVGPVRPLIPMIAGMMRMPQSRFLVVNVISAIGWAPLYLLPGYCAGQNAHFSAAASIWIGGLLAAFLVGGFLLSWGRTLFAPGARLYYALERRMRAPSCRRRFWNALSSPFDGFPLGAIVLLSISLPCLIAWTFIVWKALPLPLGIDTMTRDLFADFAKLPYMTTAAKFASMIGDGPGLLALSLPWIIWWTWRRYYAIALHWAGAMLAVPIVNWGLKHLLNRPRPSGLLHSYSYPSSHTSGAAIFCCLMATYLMAHLPARLRSLCFWTALALATLMGLSRLVYGVHWLSDLIGGALLGLTLHAIVNISYHAFSRKEVSWCGAWLPMLGMVVLLALRMWLLPLH</sequence>
<evidence type="ECO:0000256" key="1">
    <source>
        <dbReference type="ARBA" id="ARBA00004651"/>
    </source>
</evidence>
<feature type="transmembrane region" description="Helical" evidence="7">
    <location>
        <begin position="285"/>
        <end position="304"/>
    </location>
</feature>
<organism evidence="9 10">
    <name type="scientific">Zymobacter palmae</name>
    <dbReference type="NCBI Taxonomy" id="33074"/>
    <lineage>
        <taxon>Bacteria</taxon>
        <taxon>Pseudomonadati</taxon>
        <taxon>Pseudomonadota</taxon>
        <taxon>Gammaproteobacteria</taxon>
        <taxon>Oceanospirillales</taxon>
        <taxon>Halomonadaceae</taxon>
        <taxon>Zymobacter group</taxon>
        <taxon>Zymobacter</taxon>
    </lineage>
</organism>
<dbReference type="SMART" id="SM00014">
    <property type="entry name" value="acidPPc"/>
    <property type="match status" value="1"/>
</dbReference>
<keyword evidence="3" id="KW-1003">Cell membrane</keyword>
<feature type="transmembrane region" description="Helical" evidence="7">
    <location>
        <begin position="139"/>
        <end position="159"/>
    </location>
</feature>
<keyword evidence="6 7" id="KW-0472">Membrane</keyword>
<gene>
    <name evidence="9" type="ORF">ZBT109_1425</name>
</gene>